<keyword evidence="5 7" id="KW-1133">Transmembrane helix</keyword>
<dbReference type="CDD" id="cd06261">
    <property type="entry name" value="TM_PBP2"/>
    <property type="match status" value="1"/>
</dbReference>
<dbReference type="Pfam" id="PF00528">
    <property type="entry name" value="BPD_transp_1"/>
    <property type="match status" value="1"/>
</dbReference>
<sequence length="328" mass="36529">MLAYIVQRILLIIPMLIAISILSFAVIQLPPGDFLTSYVAQLRQEGDEVDEAELESLRQRYGLGQPAYVQYFKWIYGVLVKGDWGQSFEWQKPVSELIWERLGLTMALSMGALLVGWFIAIPVGVYSATHQYSWLDYLMTTFSFVGLGTPGFLLALIILFMAQSLLGVNVGGLFSDEYVLEPWSWPKIVDMLKHIWVPMLIVAVNGTAGNIRITRANLLDELNKPYVETARAKGVKESSLIWKYPVRVALNPFFSTVGWSLASLVSGTTLVAMVLSLQTTGPLLLRSLTSQDMYLAGSFLFLLSTLTVIGTLLSDVLLAIVDPRIRLQ</sequence>
<dbReference type="PROSITE" id="PS50928">
    <property type="entry name" value="ABC_TM1"/>
    <property type="match status" value="1"/>
</dbReference>
<evidence type="ECO:0000256" key="3">
    <source>
        <dbReference type="ARBA" id="ARBA00022475"/>
    </source>
</evidence>
<keyword evidence="4 7" id="KW-0812">Transmembrane</keyword>
<feature type="transmembrane region" description="Helical" evidence="7">
    <location>
        <begin position="137"/>
        <end position="162"/>
    </location>
</feature>
<comment type="caution">
    <text evidence="9">The sequence shown here is derived from an EMBL/GenBank/DDBJ whole genome shotgun (WGS) entry which is preliminary data.</text>
</comment>
<evidence type="ECO:0000256" key="5">
    <source>
        <dbReference type="ARBA" id="ARBA00022989"/>
    </source>
</evidence>
<dbReference type="SUPFAM" id="SSF161098">
    <property type="entry name" value="MetI-like"/>
    <property type="match status" value="1"/>
</dbReference>
<dbReference type="GO" id="GO:0005886">
    <property type="term" value="C:plasma membrane"/>
    <property type="evidence" value="ECO:0007669"/>
    <property type="project" value="UniProtKB-SubCell"/>
</dbReference>
<reference evidence="9" key="1">
    <citation type="submission" date="2019-09" db="EMBL/GenBank/DDBJ databases">
        <title>Characterisation of the sponge microbiome using genome-centric metagenomics.</title>
        <authorList>
            <person name="Engelberts J.P."/>
            <person name="Robbins S.J."/>
            <person name="De Goeij J.M."/>
            <person name="Aranda M."/>
            <person name="Bell S.C."/>
            <person name="Webster N.S."/>
        </authorList>
    </citation>
    <scope>NUCLEOTIDE SEQUENCE</scope>
    <source>
        <strain evidence="9">SB0664_bin_27</strain>
    </source>
</reference>
<proteinExistence type="inferred from homology"/>
<keyword evidence="3" id="KW-1003">Cell membrane</keyword>
<evidence type="ECO:0000256" key="4">
    <source>
        <dbReference type="ARBA" id="ARBA00022692"/>
    </source>
</evidence>
<evidence type="ECO:0000256" key="6">
    <source>
        <dbReference type="ARBA" id="ARBA00023136"/>
    </source>
</evidence>
<keyword evidence="6 7" id="KW-0472">Membrane</keyword>
<organism evidence="9">
    <name type="scientific">Caldilineaceae bacterium SB0664_bin_27</name>
    <dbReference type="NCBI Taxonomy" id="2605260"/>
    <lineage>
        <taxon>Bacteria</taxon>
        <taxon>Bacillati</taxon>
        <taxon>Chloroflexota</taxon>
        <taxon>Caldilineae</taxon>
        <taxon>Caldilineales</taxon>
        <taxon>Caldilineaceae</taxon>
    </lineage>
</organism>
<comment type="subcellular location">
    <subcellularLocation>
        <location evidence="1 7">Cell membrane</location>
        <topology evidence="1 7">Multi-pass membrane protein</topology>
    </subcellularLocation>
</comment>
<dbReference type="EMBL" id="VXRG01000173">
    <property type="protein sequence ID" value="MXY95825.1"/>
    <property type="molecule type" value="Genomic_DNA"/>
</dbReference>
<feature type="transmembrane region" description="Helical" evidence="7">
    <location>
        <begin position="102"/>
        <end position="125"/>
    </location>
</feature>
<evidence type="ECO:0000256" key="7">
    <source>
        <dbReference type="RuleBase" id="RU363032"/>
    </source>
</evidence>
<dbReference type="Pfam" id="PF19300">
    <property type="entry name" value="BPD_transp_1_N"/>
    <property type="match status" value="1"/>
</dbReference>
<dbReference type="InterPro" id="IPR035906">
    <property type="entry name" value="MetI-like_sf"/>
</dbReference>
<dbReference type="PANTHER" id="PTHR30465">
    <property type="entry name" value="INNER MEMBRANE ABC TRANSPORTER"/>
    <property type="match status" value="1"/>
</dbReference>
<evidence type="ECO:0000256" key="1">
    <source>
        <dbReference type="ARBA" id="ARBA00004651"/>
    </source>
</evidence>
<dbReference type="GO" id="GO:0055085">
    <property type="term" value="P:transmembrane transport"/>
    <property type="evidence" value="ECO:0007669"/>
    <property type="project" value="InterPro"/>
</dbReference>
<evidence type="ECO:0000313" key="9">
    <source>
        <dbReference type="EMBL" id="MXY95825.1"/>
    </source>
</evidence>
<dbReference type="InterPro" id="IPR045621">
    <property type="entry name" value="BPD_transp_1_N"/>
</dbReference>
<dbReference type="Gene3D" id="1.10.3720.10">
    <property type="entry name" value="MetI-like"/>
    <property type="match status" value="1"/>
</dbReference>
<gene>
    <name evidence="9" type="ORF">F4Y42_20490</name>
</gene>
<accession>A0A6B0Z045</accession>
<feature type="transmembrane region" description="Helical" evidence="7">
    <location>
        <begin position="195"/>
        <end position="213"/>
    </location>
</feature>
<name>A0A6B0Z045_9CHLR</name>
<dbReference type="PANTHER" id="PTHR30465:SF43">
    <property type="entry name" value="OLIGOPEPTIDE ABC TRANSPORTER, PERMEASE PROTEIN"/>
    <property type="match status" value="1"/>
</dbReference>
<feature type="transmembrane region" description="Helical" evidence="7">
    <location>
        <begin position="253"/>
        <end position="275"/>
    </location>
</feature>
<comment type="similarity">
    <text evidence="7">Belongs to the binding-protein-dependent transport system permease family.</text>
</comment>
<dbReference type="InterPro" id="IPR000515">
    <property type="entry name" value="MetI-like"/>
</dbReference>
<feature type="domain" description="ABC transmembrane type-1" evidence="8">
    <location>
        <begin position="102"/>
        <end position="312"/>
    </location>
</feature>
<evidence type="ECO:0000256" key="2">
    <source>
        <dbReference type="ARBA" id="ARBA00022448"/>
    </source>
</evidence>
<dbReference type="AlphaFoldDB" id="A0A6B0Z045"/>
<protein>
    <submittedName>
        <fullName evidence="9">ABC transporter permease</fullName>
    </submittedName>
</protein>
<evidence type="ECO:0000259" key="8">
    <source>
        <dbReference type="PROSITE" id="PS50928"/>
    </source>
</evidence>
<feature type="transmembrane region" description="Helical" evidence="7">
    <location>
        <begin position="295"/>
        <end position="321"/>
    </location>
</feature>
<feature type="transmembrane region" description="Helical" evidence="7">
    <location>
        <begin position="9"/>
        <end position="29"/>
    </location>
</feature>
<keyword evidence="2 7" id="KW-0813">Transport</keyword>